<evidence type="ECO:0000256" key="1">
    <source>
        <dbReference type="ARBA" id="ARBA00038420"/>
    </source>
</evidence>
<dbReference type="PATRIC" id="fig|1445510.3.peg.2479"/>
<dbReference type="InterPro" id="IPR018392">
    <property type="entry name" value="LysM"/>
</dbReference>
<reference evidence="5 6" key="1">
    <citation type="submission" date="2014-01" db="EMBL/GenBank/DDBJ databases">
        <title>Full genme sequencing of cellulolytic bacterium Gynuella sunshinyii YC6258T gen. nov., sp. nov.</title>
        <authorList>
            <person name="Khan H."/>
            <person name="Chung E.J."/>
            <person name="Chung Y.R."/>
        </authorList>
    </citation>
    <scope>NUCLEOTIDE SEQUENCE [LARGE SCALE GENOMIC DNA]</scope>
    <source>
        <strain evidence="5 6">YC6258</strain>
    </source>
</reference>
<dbReference type="AlphaFoldDB" id="A0A0C5VJV1"/>
<gene>
    <name evidence="5" type="ORF">YC6258_02523</name>
</gene>
<dbReference type="PROSITE" id="PS51782">
    <property type="entry name" value="LYSM"/>
    <property type="match status" value="1"/>
</dbReference>
<dbReference type="InterPro" id="IPR011055">
    <property type="entry name" value="Dup_hybrid_motif"/>
</dbReference>
<dbReference type="Gene3D" id="2.70.70.10">
    <property type="entry name" value="Glucose Permease (Domain IIA)"/>
    <property type="match status" value="1"/>
</dbReference>
<keyword evidence="3" id="KW-1133">Transmembrane helix</keyword>
<dbReference type="Gene3D" id="3.10.350.10">
    <property type="entry name" value="LysM domain"/>
    <property type="match status" value="1"/>
</dbReference>
<dbReference type="STRING" id="1445510.YC6258_02523"/>
<dbReference type="GO" id="GO:0004222">
    <property type="term" value="F:metalloendopeptidase activity"/>
    <property type="evidence" value="ECO:0007669"/>
    <property type="project" value="TreeGrafter"/>
</dbReference>
<dbReference type="GO" id="GO:0032153">
    <property type="term" value="C:cell division site"/>
    <property type="evidence" value="ECO:0007669"/>
    <property type="project" value="TreeGrafter"/>
</dbReference>
<dbReference type="PANTHER" id="PTHR21666:SF263">
    <property type="entry name" value="MUREIN HYDROLASE ACTIVATOR NLPD"/>
    <property type="match status" value="1"/>
</dbReference>
<dbReference type="RefSeq" id="WP_052830218.1">
    <property type="nucleotide sequence ID" value="NZ_CP007142.1"/>
</dbReference>
<comment type="similarity">
    <text evidence="1">Belongs to the E.coli NlpD/Haemophilus LppB family.</text>
</comment>
<dbReference type="PANTHER" id="PTHR21666">
    <property type="entry name" value="PEPTIDASE-RELATED"/>
    <property type="match status" value="1"/>
</dbReference>
<dbReference type="CDD" id="cd00118">
    <property type="entry name" value="LysM"/>
    <property type="match status" value="1"/>
</dbReference>
<dbReference type="Pfam" id="PF01476">
    <property type="entry name" value="LysM"/>
    <property type="match status" value="1"/>
</dbReference>
<keyword evidence="6" id="KW-1185">Reference proteome</keyword>
<dbReference type="CDD" id="cd12797">
    <property type="entry name" value="M23_peptidase"/>
    <property type="match status" value="1"/>
</dbReference>
<name>A0A0C5VJV1_9GAMM</name>
<dbReference type="Proteomes" id="UP000032266">
    <property type="component" value="Chromosome"/>
</dbReference>
<proteinExistence type="inferred from homology"/>
<evidence type="ECO:0000313" key="5">
    <source>
        <dbReference type="EMBL" id="AJQ94561.1"/>
    </source>
</evidence>
<evidence type="ECO:0000256" key="2">
    <source>
        <dbReference type="SAM" id="MobiDB-lite"/>
    </source>
</evidence>
<dbReference type="InterPro" id="IPR050570">
    <property type="entry name" value="Cell_wall_metabolism_enzyme"/>
</dbReference>
<sequence>MHFLRTGSQKKIGRTSKRCAFLSLSLIVTGCINNAAYTYYETSPRVYTTKPVTESTKKTNKDSYTVKPNDTLYSIALAHDLDYRKLAGANNIDSSYAIYPGQKLSLKITSSTPGVYPPKVSVVTEKPSTVSGTVPVNKPKSQKNGTSSSAAPEPKTQKIRWVWPVNGNIVRTYKAGSSTAKGIDIKGEFGEPVNAAADGKVVVVGLGIRGYGNLVIVEHNEQFLTAYAHTGRILVAEQDTVKAGQTIAEIGSSGGEKQSILHFEIRMEGKPLDPLKYLPAR</sequence>
<dbReference type="SUPFAM" id="SSF51261">
    <property type="entry name" value="Duplicated hybrid motif"/>
    <property type="match status" value="1"/>
</dbReference>
<dbReference type="PROSITE" id="PS51257">
    <property type="entry name" value="PROKAR_LIPOPROTEIN"/>
    <property type="match status" value="1"/>
</dbReference>
<keyword evidence="3" id="KW-0812">Transmembrane</keyword>
<dbReference type="SMART" id="SM00257">
    <property type="entry name" value="LysM"/>
    <property type="match status" value="1"/>
</dbReference>
<evidence type="ECO:0000313" key="6">
    <source>
        <dbReference type="Proteomes" id="UP000032266"/>
    </source>
</evidence>
<feature type="transmembrane region" description="Helical" evidence="3">
    <location>
        <begin position="21"/>
        <end position="40"/>
    </location>
</feature>
<organism evidence="5 6">
    <name type="scientific">Gynuella sunshinyii YC6258</name>
    <dbReference type="NCBI Taxonomy" id="1445510"/>
    <lineage>
        <taxon>Bacteria</taxon>
        <taxon>Pseudomonadati</taxon>
        <taxon>Pseudomonadota</taxon>
        <taxon>Gammaproteobacteria</taxon>
        <taxon>Oceanospirillales</taxon>
        <taxon>Saccharospirillaceae</taxon>
        <taxon>Gynuella</taxon>
    </lineage>
</organism>
<dbReference type="HOGENOM" id="CLU_029425_0_2_6"/>
<evidence type="ECO:0000259" key="4">
    <source>
        <dbReference type="PROSITE" id="PS51782"/>
    </source>
</evidence>
<dbReference type="Pfam" id="PF01551">
    <property type="entry name" value="Peptidase_M23"/>
    <property type="match status" value="1"/>
</dbReference>
<accession>A0A0C5VJV1</accession>
<dbReference type="GO" id="GO:0009279">
    <property type="term" value="C:cell outer membrane"/>
    <property type="evidence" value="ECO:0007669"/>
    <property type="project" value="TreeGrafter"/>
</dbReference>
<feature type="region of interest" description="Disordered" evidence="2">
    <location>
        <begin position="127"/>
        <end position="156"/>
    </location>
</feature>
<evidence type="ECO:0000256" key="3">
    <source>
        <dbReference type="SAM" id="Phobius"/>
    </source>
</evidence>
<dbReference type="InterPro" id="IPR016047">
    <property type="entry name" value="M23ase_b-sheet_dom"/>
</dbReference>
<dbReference type="InterPro" id="IPR036779">
    <property type="entry name" value="LysM_dom_sf"/>
</dbReference>
<dbReference type="KEGG" id="gsn:YC6258_02523"/>
<protein>
    <submittedName>
        <fullName evidence="5">Membrane-bound metallopeptidase</fullName>
    </submittedName>
</protein>
<keyword evidence="3" id="KW-0472">Membrane</keyword>
<dbReference type="OrthoDB" id="9795421at2"/>
<feature type="domain" description="LysM" evidence="4">
    <location>
        <begin position="62"/>
        <end position="106"/>
    </location>
</feature>
<dbReference type="EMBL" id="CP007142">
    <property type="protein sequence ID" value="AJQ94561.1"/>
    <property type="molecule type" value="Genomic_DNA"/>
</dbReference>